<proteinExistence type="predicted"/>
<name>A0A426ZAK4_ENSVE</name>
<comment type="caution">
    <text evidence="1">The sequence shown here is derived from an EMBL/GenBank/DDBJ whole genome shotgun (WGS) entry which is preliminary data.</text>
</comment>
<protein>
    <submittedName>
        <fullName evidence="1">Uncharacterized protein</fullName>
    </submittedName>
</protein>
<dbReference type="AlphaFoldDB" id="A0A426ZAK4"/>
<gene>
    <name evidence="1" type="ORF">B296_00026218</name>
</gene>
<organism evidence="1 2">
    <name type="scientific">Ensete ventricosum</name>
    <name type="common">Abyssinian banana</name>
    <name type="synonym">Musa ensete</name>
    <dbReference type="NCBI Taxonomy" id="4639"/>
    <lineage>
        <taxon>Eukaryota</taxon>
        <taxon>Viridiplantae</taxon>
        <taxon>Streptophyta</taxon>
        <taxon>Embryophyta</taxon>
        <taxon>Tracheophyta</taxon>
        <taxon>Spermatophyta</taxon>
        <taxon>Magnoliopsida</taxon>
        <taxon>Liliopsida</taxon>
        <taxon>Zingiberales</taxon>
        <taxon>Musaceae</taxon>
        <taxon>Ensete</taxon>
    </lineage>
</organism>
<dbReference type="EMBL" id="AMZH03007561">
    <property type="protein sequence ID" value="RRT61020.1"/>
    <property type="molecule type" value="Genomic_DNA"/>
</dbReference>
<reference evidence="1 2" key="1">
    <citation type="journal article" date="2014" name="Agronomy (Basel)">
        <title>A Draft Genome Sequence for Ensete ventricosum, the Drought-Tolerant Tree Against Hunger.</title>
        <authorList>
            <person name="Harrison J."/>
            <person name="Moore K.A."/>
            <person name="Paszkiewicz K."/>
            <person name="Jones T."/>
            <person name="Grant M."/>
            <person name="Ambacheew D."/>
            <person name="Muzemil S."/>
            <person name="Studholme D.J."/>
        </authorList>
    </citation>
    <scope>NUCLEOTIDE SEQUENCE [LARGE SCALE GENOMIC DNA]</scope>
</reference>
<sequence>MRGVRFVFGQGRVWELVKWVPGMPRASFEGMGIGLAFDWIRGEVRELCLDWVAWATSSGCLGCLEPQLRVASLGLVEGASPRAI</sequence>
<evidence type="ECO:0000313" key="1">
    <source>
        <dbReference type="EMBL" id="RRT61020.1"/>
    </source>
</evidence>
<dbReference type="Proteomes" id="UP000287651">
    <property type="component" value="Unassembled WGS sequence"/>
</dbReference>
<accession>A0A426ZAK4</accession>
<evidence type="ECO:0000313" key="2">
    <source>
        <dbReference type="Proteomes" id="UP000287651"/>
    </source>
</evidence>